<comment type="caution">
    <text evidence="1">The sequence shown here is derived from an EMBL/GenBank/DDBJ whole genome shotgun (WGS) entry which is preliminary data.</text>
</comment>
<accession>A0ABV7C6B1</accession>
<evidence type="ECO:0000313" key="1">
    <source>
        <dbReference type="EMBL" id="MFC3022914.1"/>
    </source>
</evidence>
<proteinExistence type="predicted"/>
<gene>
    <name evidence="1" type="ORF">ACFODT_03600</name>
</gene>
<reference evidence="2" key="1">
    <citation type="journal article" date="2019" name="Int. J. Syst. Evol. Microbiol.">
        <title>The Global Catalogue of Microorganisms (GCM) 10K type strain sequencing project: providing services to taxonomists for standard genome sequencing and annotation.</title>
        <authorList>
            <consortium name="The Broad Institute Genomics Platform"/>
            <consortium name="The Broad Institute Genome Sequencing Center for Infectious Disease"/>
            <person name="Wu L."/>
            <person name="Ma J."/>
        </authorList>
    </citation>
    <scope>NUCLEOTIDE SEQUENCE [LARGE SCALE GENOMIC DNA]</scope>
    <source>
        <strain evidence="2">KCTC 62784</strain>
    </source>
</reference>
<name>A0ABV7C6B1_9VIBR</name>
<protein>
    <submittedName>
        <fullName evidence="1">Uncharacterized protein</fullName>
    </submittedName>
</protein>
<dbReference type="RefSeq" id="WP_123015771.1">
    <property type="nucleotide sequence ID" value="NZ_AP024911.1"/>
</dbReference>
<sequence length="71" mass="8253">MTQLQLQSNETPHFMDLDIHSERIRLIPISYRFADDILRELNPDITRYMTPNAPQALSPISDNKCDIHGNM</sequence>
<organism evidence="1 2">
    <name type="scientific">Vibrio zhugei</name>
    <dbReference type="NCBI Taxonomy" id="2479546"/>
    <lineage>
        <taxon>Bacteria</taxon>
        <taxon>Pseudomonadati</taxon>
        <taxon>Pseudomonadota</taxon>
        <taxon>Gammaproteobacteria</taxon>
        <taxon>Vibrionales</taxon>
        <taxon>Vibrionaceae</taxon>
        <taxon>Vibrio</taxon>
    </lineage>
</organism>
<dbReference type="EMBL" id="JBHRSE010000026">
    <property type="protein sequence ID" value="MFC3022914.1"/>
    <property type="molecule type" value="Genomic_DNA"/>
</dbReference>
<keyword evidence="2" id="KW-1185">Reference proteome</keyword>
<dbReference type="Proteomes" id="UP001595384">
    <property type="component" value="Unassembled WGS sequence"/>
</dbReference>
<evidence type="ECO:0000313" key="2">
    <source>
        <dbReference type="Proteomes" id="UP001595384"/>
    </source>
</evidence>